<dbReference type="AlphaFoldDB" id="A0A1I6D422"/>
<keyword evidence="1" id="KW-0732">Signal</keyword>
<proteinExistence type="predicted"/>
<dbReference type="STRING" id="871652.SAMN04515673_102115"/>
<evidence type="ECO:0000313" key="3">
    <source>
        <dbReference type="EMBL" id="SFR00229.1"/>
    </source>
</evidence>
<gene>
    <name evidence="3" type="ORF">SAMN04515673_102115</name>
</gene>
<reference evidence="3 4" key="1">
    <citation type="submission" date="2016-10" db="EMBL/GenBank/DDBJ databases">
        <authorList>
            <person name="de Groot N.N."/>
        </authorList>
    </citation>
    <scope>NUCLEOTIDE SEQUENCE [LARGE SCALE GENOMIC DNA]</scope>
    <source>
        <strain evidence="4">KMM 9023,NRIC 0796,JCM 17311,KCTC 23692</strain>
    </source>
</reference>
<keyword evidence="4" id="KW-1185">Reference proteome</keyword>
<dbReference type="Pfam" id="PF08239">
    <property type="entry name" value="SH3_3"/>
    <property type="match status" value="1"/>
</dbReference>
<name>A0A1I6D422_9RHOB</name>
<dbReference type="Proteomes" id="UP000199302">
    <property type="component" value="Unassembled WGS sequence"/>
</dbReference>
<protein>
    <submittedName>
        <fullName evidence="3">SH3 domain-containing protein</fullName>
    </submittedName>
</protein>
<evidence type="ECO:0000259" key="2">
    <source>
        <dbReference type="Pfam" id="PF08239"/>
    </source>
</evidence>
<sequence>MRALVLAAWLSLFGVAAWAEFPALYDVTGVSSGDVLNIRAGPGTAHADRGDLVYDATRIEVLGREGDWLRINFDGAPAWVSARFMTRQEGAAFPDHPVICHGTEPFWSLSRAANGALRFERPGAEALALEGSAAIRSANRADVAHFSAASGDARFDAILRKGSCSDGMSDLGFGLSIDLLRRDPNGTRLLSGCCALN</sequence>
<organism evidence="3 4">
    <name type="scientific">Poseidonocella sedimentorum</name>
    <dbReference type="NCBI Taxonomy" id="871652"/>
    <lineage>
        <taxon>Bacteria</taxon>
        <taxon>Pseudomonadati</taxon>
        <taxon>Pseudomonadota</taxon>
        <taxon>Alphaproteobacteria</taxon>
        <taxon>Rhodobacterales</taxon>
        <taxon>Roseobacteraceae</taxon>
        <taxon>Poseidonocella</taxon>
    </lineage>
</organism>
<feature type="signal peptide" evidence="1">
    <location>
        <begin position="1"/>
        <end position="19"/>
    </location>
</feature>
<evidence type="ECO:0000313" key="4">
    <source>
        <dbReference type="Proteomes" id="UP000199302"/>
    </source>
</evidence>
<feature type="domain" description="SH3b" evidence="2">
    <location>
        <begin position="34"/>
        <end position="84"/>
    </location>
</feature>
<accession>A0A1I6D422</accession>
<feature type="chain" id="PRO_5011544518" evidence="1">
    <location>
        <begin position="20"/>
        <end position="197"/>
    </location>
</feature>
<dbReference type="EMBL" id="FOYI01000002">
    <property type="protein sequence ID" value="SFR00229.1"/>
    <property type="molecule type" value="Genomic_DNA"/>
</dbReference>
<evidence type="ECO:0000256" key="1">
    <source>
        <dbReference type="SAM" id="SignalP"/>
    </source>
</evidence>
<dbReference type="Gene3D" id="2.30.30.40">
    <property type="entry name" value="SH3 Domains"/>
    <property type="match status" value="1"/>
</dbReference>
<dbReference type="InterPro" id="IPR003646">
    <property type="entry name" value="SH3-like_bac-type"/>
</dbReference>